<dbReference type="Proteomes" id="UP000077266">
    <property type="component" value="Unassembled WGS sequence"/>
</dbReference>
<gene>
    <name evidence="4" type="ORF">EXIGLDRAFT_668601</name>
</gene>
<dbReference type="STRING" id="1314781.A0A165MG74"/>
<dbReference type="PANTHER" id="PTHR42748:SF7">
    <property type="entry name" value="NMRA LIKE REDOX SENSOR 1-RELATED"/>
    <property type="match status" value="1"/>
</dbReference>
<reference evidence="4 5" key="1">
    <citation type="journal article" date="2016" name="Mol. Biol. Evol.">
        <title>Comparative Genomics of Early-Diverging Mushroom-Forming Fungi Provides Insights into the Origins of Lignocellulose Decay Capabilities.</title>
        <authorList>
            <person name="Nagy L.G."/>
            <person name="Riley R."/>
            <person name="Tritt A."/>
            <person name="Adam C."/>
            <person name="Daum C."/>
            <person name="Floudas D."/>
            <person name="Sun H."/>
            <person name="Yadav J.S."/>
            <person name="Pangilinan J."/>
            <person name="Larsson K.H."/>
            <person name="Matsuura K."/>
            <person name="Barry K."/>
            <person name="Labutti K."/>
            <person name="Kuo R."/>
            <person name="Ohm R.A."/>
            <person name="Bhattacharya S.S."/>
            <person name="Shirouzu T."/>
            <person name="Yoshinaga Y."/>
            <person name="Martin F.M."/>
            <person name="Grigoriev I.V."/>
            <person name="Hibbett D.S."/>
        </authorList>
    </citation>
    <scope>NUCLEOTIDE SEQUENCE [LARGE SCALE GENOMIC DNA]</scope>
    <source>
        <strain evidence="4 5">HHB12029</strain>
    </source>
</reference>
<dbReference type="InParanoid" id="A0A165MG74"/>
<dbReference type="EMBL" id="KV425911">
    <property type="protein sequence ID" value="KZV99217.1"/>
    <property type="molecule type" value="Genomic_DNA"/>
</dbReference>
<organism evidence="4 5">
    <name type="scientific">Exidia glandulosa HHB12029</name>
    <dbReference type="NCBI Taxonomy" id="1314781"/>
    <lineage>
        <taxon>Eukaryota</taxon>
        <taxon>Fungi</taxon>
        <taxon>Dikarya</taxon>
        <taxon>Basidiomycota</taxon>
        <taxon>Agaricomycotina</taxon>
        <taxon>Agaricomycetes</taxon>
        <taxon>Auriculariales</taxon>
        <taxon>Exidiaceae</taxon>
        <taxon>Exidia</taxon>
    </lineage>
</organism>
<evidence type="ECO:0000256" key="2">
    <source>
        <dbReference type="ARBA" id="ARBA00022857"/>
    </source>
</evidence>
<dbReference type="Gene3D" id="3.40.50.720">
    <property type="entry name" value="NAD(P)-binding Rossmann-like Domain"/>
    <property type="match status" value="1"/>
</dbReference>
<dbReference type="InterPro" id="IPR008030">
    <property type="entry name" value="NmrA-like"/>
</dbReference>
<evidence type="ECO:0000313" key="5">
    <source>
        <dbReference type="Proteomes" id="UP000077266"/>
    </source>
</evidence>
<dbReference type="SUPFAM" id="SSF51735">
    <property type="entry name" value="NAD(P)-binding Rossmann-fold domains"/>
    <property type="match status" value="1"/>
</dbReference>
<dbReference type="Gene3D" id="3.90.25.10">
    <property type="entry name" value="UDP-galactose 4-epimerase, domain 1"/>
    <property type="match status" value="1"/>
</dbReference>
<dbReference type="InterPro" id="IPR051164">
    <property type="entry name" value="NmrA-like_oxidored"/>
</dbReference>
<evidence type="ECO:0000259" key="3">
    <source>
        <dbReference type="Pfam" id="PF05368"/>
    </source>
</evidence>
<keyword evidence="2" id="KW-0521">NADP</keyword>
<sequence>MTSSPAYLVSGATGEQGGSVARELLKAGYRVHALVRDASKAQAKELESLGAVLFVGNFSNADVISKATVGVKGVFINPFPDFTNPEGEAETAQRFVDAARAAGTVEHIILSTALHTGSHQHYLSIDPNYPLKQYYHSKAAAEAVVRNSNGVKYWTILRPAWLYQQYTFPYSALHFPQLHTDRILSSPLDHVTPFIHFNAKDMGYWARAAFENPAKFASKEIELGAESLNLEQAVRGLEKVSGVKITTQWLDPAEVAKDTSDPMSGPRATFAVWQKEQGFDLTPEEYDTAKSYGVPLTSFEQWLEQDKAQIFKTLKVSL</sequence>
<comment type="similarity">
    <text evidence="1">Belongs to the NmrA-type oxidoreductase family.</text>
</comment>
<accession>A0A165MG74</accession>
<name>A0A165MG74_EXIGL</name>
<proteinExistence type="inferred from homology"/>
<evidence type="ECO:0000313" key="4">
    <source>
        <dbReference type="EMBL" id="KZV99217.1"/>
    </source>
</evidence>
<dbReference type="Pfam" id="PF05368">
    <property type="entry name" value="NmrA"/>
    <property type="match status" value="1"/>
</dbReference>
<evidence type="ECO:0000256" key="1">
    <source>
        <dbReference type="ARBA" id="ARBA00006328"/>
    </source>
</evidence>
<keyword evidence="5" id="KW-1185">Reference proteome</keyword>
<dbReference type="OrthoDB" id="419598at2759"/>
<protein>
    <submittedName>
        <fullName evidence="4">NAD(P)-binding protein</fullName>
    </submittedName>
</protein>
<feature type="domain" description="NmrA-like" evidence="3">
    <location>
        <begin position="8"/>
        <end position="264"/>
    </location>
</feature>
<dbReference type="AlphaFoldDB" id="A0A165MG74"/>
<dbReference type="InterPro" id="IPR036291">
    <property type="entry name" value="NAD(P)-bd_dom_sf"/>
</dbReference>
<dbReference type="PANTHER" id="PTHR42748">
    <property type="entry name" value="NITROGEN METABOLITE REPRESSION PROTEIN NMRA FAMILY MEMBER"/>
    <property type="match status" value="1"/>
</dbReference>